<feature type="transmembrane region" description="Helical" evidence="1">
    <location>
        <begin position="7"/>
        <end position="26"/>
    </location>
</feature>
<dbReference type="Proteomes" id="UP000683422">
    <property type="component" value="Segment"/>
</dbReference>
<keyword evidence="1" id="KW-0472">Membrane</keyword>
<accession>A0A8F2IFI1</accession>
<dbReference type="RefSeq" id="YP_010755826.1">
    <property type="nucleotide sequence ID" value="NC_073474.1"/>
</dbReference>
<name>A0A8F2IFI1_9CAUD</name>
<keyword evidence="1" id="KW-1133">Transmembrane helix</keyword>
<protein>
    <submittedName>
        <fullName evidence="2">Uncharacterized protein</fullName>
    </submittedName>
</protein>
<feature type="transmembrane region" description="Helical" evidence="1">
    <location>
        <begin position="32"/>
        <end position="51"/>
    </location>
</feature>
<dbReference type="KEGG" id="vg:80020497"/>
<keyword evidence="1" id="KW-0812">Transmembrane</keyword>
<evidence type="ECO:0000256" key="1">
    <source>
        <dbReference type="SAM" id="Phobius"/>
    </source>
</evidence>
<dbReference type="GeneID" id="80020497"/>
<proteinExistence type="predicted"/>
<gene>
    <name evidence="2" type="primary">85</name>
    <name evidence="2" type="ORF">SEA_VANLEE_85</name>
</gene>
<keyword evidence="3" id="KW-1185">Reference proteome</keyword>
<sequence>MTLAHIIIPMIMIIQSQAIAFLGPSADSDLEQFLLLMCALAYGSVGGYRLATAAIQRTKP</sequence>
<reference evidence="2" key="1">
    <citation type="submission" date="2021-04" db="EMBL/GenBank/DDBJ databases">
        <authorList>
            <person name="Barnhill K.B."/>
            <person name="Biggs A.M."/>
            <person name="Bland J."/>
            <person name="Choudhary H.M."/>
            <person name="Crogan R.E."/>
            <person name="Finocchiaro A.B."/>
            <person name="Franco V."/>
            <person name="Fuller T.A."/>
            <person name="Hanwacker C.G."/>
            <person name="Howard Z.E."/>
            <person name="Iqbal M."/>
            <person name="Mathew A.M."/>
            <person name="Miller S."/>
            <person name="Padhye S."/>
            <person name="Rainey E."/>
            <person name="Rodriguez A."/>
            <person name="Stewart E."/>
            <person name="Otero L.A."/>
            <person name="Chase M.A."/>
            <person name="Pollenz R.S."/>
            <person name="Garlena R.A."/>
            <person name="Russell D.A."/>
            <person name="Jacobs-Sera D."/>
            <person name="Hatfull G.F."/>
        </authorList>
    </citation>
    <scope>NUCLEOTIDE SEQUENCE</scope>
</reference>
<dbReference type="EMBL" id="MZ028627">
    <property type="protein sequence ID" value="QWS68202.1"/>
    <property type="molecule type" value="Genomic_DNA"/>
</dbReference>
<organism evidence="2 3">
    <name type="scientific">Gordonia phage VanLee</name>
    <dbReference type="NCBI Taxonomy" id="2845816"/>
    <lineage>
        <taxon>Viruses</taxon>
        <taxon>Duplodnaviria</taxon>
        <taxon>Heunggongvirae</taxon>
        <taxon>Uroviricota</taxon>
        <taxon>Caudoviricetes</taxon>
        <taxon>Kruegerviridae</taxon>
        <taxon>Vanleevirus</taxon>
        <taxon>Vanleevirus vanlee</taxon>
    </lineage>
</organism>
<evidence type="ECO:0000313" key="3">
    <source>
        <dbReference type="Proteomes" id="UP000683422"/>
    </source>
</evidence>
<evidence type="ECO:0000313" key="2">
    <source>
        <dbReference type="EMBL" id="QWS68202.1"/>
    </source>
</evidence>